<evidence type="ECO:0000313" key="1">
    <source>
        <dbReference type="EMBL" id="GIY99484.1"/>
    </source>
</evidence>
<accession>A0AAV4Y004</accession>
<sequence length="120" mass="13857">MFALTIADSSLLYIPSTLFKNTKYQKIQFTNTQIMALSDSDLAFEGLEDRLEEIRAKDAHYITTWEWSQLRNLRKLDLLDISLISFNSIEQEFPALTSSVLSVSLEQIYRLSTQQLSASW</sequence>
<proteinExistence type="predicted"/>
<dbReference type="Proteomes" id="UP001054945">
    <property type="component" value="Unassembled WGS sequence"/>
</dbReference>
<dbReference type="SUPFAM" id="SSF52058">
    <property type="entry name" value="L domain-like"/>
    <property type="match status" value="1"/>
</dbReference>
<keyword evidence="2" id="KW-1185">Reference proteome</keyword>
<name>A0AAV4Y004_CAEEX</name>
<reference evidence="1 2" key="1">
    <citation type="submission" date="2021-06" db="EMBL/GenBank/DDBJ databases">
        <title>Caerostris extrusa draft genome.</title>
        <authorList>
            <person name="Kono N."/>
            <person name="Arakawa K."/>
        </authorList>
    </citation>
    <scope>NUCLEOTIDE SEQUENCE [LARGE SCALE GENOMIC DNA]</scope>
</reference>
<dbReference type="AlphaFoldDB" id="A0AAV4Y004"/>
<evidence type="ECO:0000313" key="2">
    <source>
        <dbReference type="Proteomes" id="UP001054945"/>
    </source>
</evidence>
<comment type="caution">
    <text evidence="1">The sequence shown here is derived from an EMBL/GenBank/DDBJ whole genome shotgun (WGS) entry which is preliminary data.</text>
</comment>
<organism evidence="1 2">
    <name type="scientific">Caerostris extrusa</name>
    <name type="common">Bark spider</name>
    <name type="synonym">Caerostris bankana</name>
    <dbReference type="NCBI Taxonomy" id="172846"/>
    <lineage>
        <taxon>Eukaryota</taxon>
        <taxon>Metazoa</taxon>
        <taxon>Ecdysozoa</taxon>
        <taxon>Arthropoda</taxon>
        <taxon>Chelicerata</taxon>
        <taxon>Arachnida</taxon>
        <taxon>Araneae</taxon>
        <taxon>Araneomorphae</taxon>
        <taxon>Entelegynae</taxon>
        <taxon>Araneoidea</taxon>
        <taxon>Araneidae</taxon>
        <taxon>Caerostris</taxon>
    </lineage>
</organism>
<protein>
    <submittedName>
        <fullName evidence="1">Uncharacterized protein</fullName>
    </submittedName>
</protein>
<dbReference type="EMBL" id="BPLR01001050">
    <property type="protein sequence ID" value="GIY99484.1"/>
    <property type="molecule type" value="Genomic_DNA"/>
</dbReference>
<gene>
    <name evidence="1" type="primary">AVEN_54041_1</name>
    <name evidence="1" type="ORF">CEXT_274331</name>
</gene>